<evidence type="ECO:0000256" key="3">
    <source>
        <dbReference type="ARBA" id="ARBA00022737"/>
    </source>
</evidence>
<keyword evidence="2" id="KW-0433">Leucine-rich repeat</keyword>
<dbReference type="InterPro" id="IPR011713">
    <property type="entry name" value="Leu-rich_rpt_3"/>
</dbReference>
<reference evidence="8 9" key="1">
    <citation type="submission" date="2021-03" db="EMBL/GenBank/DDBJ databases">
        <authorList>
            <person name="King G.J."/>
            <person name="Bancroft I."/>
            <person name="Baten A."/>
            <person name="Bloomfield J."/>
            <person name="Borpatragohain P."/>
            <person name="He Z."/>
            <person name="Irish N."/>
            <person name="Irwin J."/>
            <person name="Liu K."/>
            <person name="Mauleon R.P."/>
            <person name="Moore J."/>
            <person name="Morris R."/>
            <person name="Ostergaard L."/>
            <person name="Wang B."/>
            <person name="Wells R."/>
        </authorList>
    </citation>
    <scope>NUCLEOTIDE SEQUENCE [LARGE SCALE GENOMIC DNA]</scope>
    <source>
        <strain evidence="8">R-o-18</strain>
        <tissue evidence="8">Leaf</tissue>
    </source>
</reference>
<evidence type="ECO:0000313" key="9">
    <source>
        <dbReference type="Proteomes" id="UP000823674"/>
    </source>
</evidence>
<accession>A0ABQ7L1M2</accession>
<protein>
    <recommendedName>
        <fullName evidence="7">C-JID domain-containing protein</fullName>
    </recommendedName>
</protein>
<gene>
    <name evidence="8" type="primary">A07p040920.1_BraROA</name>
    <name evidence="8" type="ORF">IGI04_028333</name>
</gene>
<keyword evidence="3" id="KW-0677">Repeat</keyword>
<dbReference type="InterPro" id="IPR045344">
    <property type="entry name" value="C-JID"/>
</dbReference>
<dbReference type="EMBL" id="JADBGQ010000009">
    <property type="protein sequence ID" value="KAG5380491.1"/>
    <property type="molecule type" value="Genomic_DNA"/>
</dbReference>
<comment type="similarity">
    <text evidence="1">Belongs to the WEB family.</text>
</comment>
<dbReference type="PANTHER" id="PTHR32054:SF2">
    <property type="entry name" value="PROTEIN PLASTID MOVEMENT IMPAIRED 2"/>
    <property type="match status" value="1"/>
</dbReference>
<proteinExistence type="inferred from homology"/>
<dbReference type="InterPro" id="IPR027417">
    <property type="entry name" value="P-loop_NTPase"/>
</dbReference>
<comment type="caution">
    <text evidence="8">The sequence shown here is derived from an EMBL/GenBank/DDBJ whole genome shotgun (WGS) entry which is preliminary data.</text>
</comment>
<evidence type="ECO:0000256" key="6">
    <source>
        <dbReference type="SAM" id="MobiDB-lite"/>
    </source>
</evidence>
<dbReference type="PRINTS" id="PR00364">
    <property type="entry name" value="DISEASERSIST"/>
</dbReference>
<organism evidence="8 9">
    <name type="scientific">Brassica rapa subsp. trilocularis</name>
    <dbReference type="NCBI Taxonomy" id="1813537"/>
    <lineage>
        <taxon>Eukaryota</taxon>
        <taxon>Viridiplantae</taxon>
        <taxon>Streptophyta</taxon>
        <taxon>Embryophyta</taxon>
        <taxon>Tracheophyta</taxon>
        <taxon>Spermatophyta</taxon>
        <taxon>Magnoliopsida</taxon>
        <taxon>eudicotyledons</taxon>
        <taxon>Gunneridae</taxon>
        <taxon>Pentapetalae</taxon>
        <taxon>rosids</taxon>
        <taxon>malvids</taxon>
        <taxon>Brassicales</taxon>
        <taxon>Brassicaceae</taxon>
        <taxon>Brassiceae</taxon>
        <taxon>Brassica</taxon>
    </lineage>
</organism>
<feature type="region of interest" description="Disordered" evidence="6">
    <location>
        <begin position="804"/>
        <end position="830"/>
    </location>
</feature>
<dbReference type="Pfam" id="PF20160">
    <property type="entry name" value="C-JID"/>
    <property type="match status" value="1"/>
</dbReference>
<dbReference type="Gene3D" id="3.80.10.10">
    <property type="entry name" value="Ribonuclease Inhibitor"/>
    <property type="match status" value="2"/>
</dbReference>
<evidence type="ECO:0000256" key="2">
    <source>
        <dbReference type="ARBA" id="ARBA00022614"/>
    </source>
</evidence>
<evidence type="ECO:0000256" key="5">
    <source>
        <dbReference type="SAM" id="Coils"/>
    </source>
</evidence>
<sequence>MLQISSDTILKTAAMIEEISNDILGKLDVTPSSNEFEDFVGIKDHIAEVILLMNLESKEVKMVGIWGTSGIGKTTIARALFCNISNQFQRSVFIDRAFISKSMEVYGRANPVDYNMKLRLRMNFLSEILDRKNMKIGAMEERLKHQKGTSKLLGISLNVDEIDELQVHETAFKGMRNLHFLEIYSNKVRVVNGDKLKLPKSFDWLPPKLKLLCWSGYPMRCMPSTLCTDRLVKLKMRNSKLERLWKGVMSLTCLIEMDLCGSHDLKEIPDLTTATNLETLNLQSCRSLVELPSSIRNLNKLIKLDMQFCKKLKTLPTGINLKSLDHINLSFCSQLRTFPKISTNISYLFLEETSVVEFPTNLHLNNLVKLHMSKVTTNKQWKMLQPLTHFMPMLSPTLTELYLFNIPSLVELPSSFRNLNKLRDLKISRCTNLETLPTGINLKSLESLDLTKCSRLMTFPNISTNISVLNLSYTAIEEVPWWVEIFSKLKNLNMECCSKLEYVHPNISKLPRLAVDFSHCEALNIADLSSRTSSSELITEASNSDTVSEESSSDKFIPKVGFINYFKFNQHVLLQQLSVGFKSMTFLGEAVPSYFTHHTTESSLTIPLLDTSLTQTFFRFKVCAVVVFDTMSKTGPSGLSIRVKCLFKGICGNIFDSSSEAHSFHTLEKDSRLFIFDCCVPLNKENALVSHHVDMGIQISGWQEDSTFRLTGWGIRICSSHEKGLADPESLPHVCKAGKDDMFSDECHKTEQGEECGGSDVEIEHNEKCGGSDAEMKGSNKTVQVCIKDETECGDNIVERSESRKGIGMTGRSSKPVRKPRRNRSMAEGGGRRIGSVKAAINMYGQRTTRTVSPQLDLPEAKSVAEDLHKSGRELGMYRESRKASDSAKAKAEAELNKAKKTVQELTLLIEQSNLRLKSVKKLKTDGNGNYAQIIRELEELKQELSKLKLDAAYVLKEKVAAEKEVMELGAKTEENLNLVESLKLEVDAANEEHVLVELAKMEALKECKEVEGERERERKEAFEELEKRKKRTKEMKKEIKRSKEYENVLAETLADIEMLETQLSLVKDMERKAPKNQRGKKDALTVLREVTEATEAKKEELASVKVEVLYLGGIMDALSKELVEVKQEAARFDKIIEKDDAMIERLNTKLLMAKGRLEAVSADEERISSLADNLICSLEKLKNDKEAAKKEEIELKEEAKIIKKTETGFGGKEKELLSKLDELEKAKHAESLALKKLESMVERTMETREMDSQSRSTITISRFEYEYLSGQARHAEETAEKKVEAAMAWVEALKASTKEIAMKTETLERESGKTMVEEERASFRMQRSLSIKRLVQNEIEKFKEESAEDKSSSLVVSSPKPVRRSVRLSGKFTPVQGGKTRRYSSGNRGTPSYFVIKKKKKKVPNLVKFFSRKRDKSSLEE</sequence>
<dbReference type="InterPro" id="IPR032675">
    <property type="entry name" value="LRR_dom_sf"/>
</dbReference>
<dbReference type="SUPFAM" id="SSF52058">
    <property type="entry name" value="L domain-like"/>
    <property type="match status" value="1"/>
</dbReference>
<name>A0ABQ7L1M2_BRACM</name>
<dbReference type="Gene3D" id="3.40.50.300">
    <property type="entry name" value="P-loop containing nucleotide triphosphate hydrolases"/>
    <property type="match status" value="1"/>
</dbReference>
<dbReference type="Pfam" id="PF07725">
    <property type="entry name" value="LRR_3"/>
    <property type="match status" value="1"/>
</dbReference>
<feature type="compositionally biased region" description="Basic residues" evidence="6">
    <location>
        <begin position="815"/>
        <end position="824"/>
    </location>
</feature>
<keyword evidence="4 5" id="KW-0175">Coiled coil</keyword>
<feature type="coiled-coil region" evidence="5">
    <location>
        <begin position="1001"/>
        <end position="1063"/>
    </location>
</feature>
<evidence type="ECO:0000256" key="4">
    <source>
        <dbReference type="ARBA" id="ARBA00023054"/>
    </source>
</evidence>
<feature type="coiled-coil region" evidence="5">
    <location>
        <begin position="1172"/>
        <end position="1241"/>
    </location>
</feature>
<feature type="domain" description="C-JID" evidence="7">
    <location>
        <begin position="587"/>
        <end position="661"/>
    </location>
</feature>
<dbReference type="Proteomes" id="UP000823674">
    <property type="component" value="Chromosome A07"/>
</dbReference>
<evidence type="ECO:0000256" key="1">
    <source>
        <dbReference type="ARBA" id="ARBA00005485"/>
    </source>
</evidence>
<keyword evidence="9" id="KW-1185">Reference proteome</keyword>
<dbReference type="PANTHER" id="PTHR32054">
    <property type="entry name" value="HEAVY CHAIN, PUTATIVE, EXPRESSED-RELATED-RELATED"/>
    <property type="match status" value="1"/>
</dbReference>
<evidence type="ECO:0000259" key="7">
    <source>
        <dbReference type="Pfam" id="PF20160"/>
    </source>
</evidence>
<evidence type="ECO:0000313" key="8">
    <source>
        <dbReference type="EMBL" id="KAG5380491.1"/>
    </source>
</evidence>
<feature type="coiled-coil region" evidence="5">
    <location>
        <begin position="882"/>
        <end position="958"/>
    </location>
</feature>
<dbReference type="SUPFAM" id="SSF52540">
    <property type="entry name" value="P-loop containing nucleoside triphosphate hydrolases"/>
    <property type="match status" value="1"/>
</dbReference>